<feature type="transmembrane region" description="Helical" evidence="7">
    <location>
        <begin position="56"/>
        <end position="75"/>
    </location>
</feature>
<keyword evidence="3" id="KW-1003">Cell membrane</keyword>
<gene>
    <name evidence="8" type="ORF">L4923_29195</name>
</gene>
<accession>A0ABS9QNY2</accession>
<dbReference type="InterPro" id="IPR051907">
    <property type="entry name" value="DoxX-like_oxidoreductase"/>
</dbReference>
<comment type="subcellular location">
    <subcellularLocation>
        <location evidence="1">Cell membrane</location>
        <topology evidence="1">Multi-pass membrane protein</topology>
    </subcellularLocation>
</comment>
<organism evidence="8 9">
    <name type="scientific">Mesorhizobium retamae</name>
    <dbReference type="NCBI Taxonomy" id="2912854"/>
    <lineage>
        <taxon>Bacteria</taxon>
        <taxon>Pseudomonadati</taxon>
        <taxon>Pseudomonadota</taxon>
        <taxon>Alphaproteobacteria</taxon>
        <taxon>Hyphomicrobiales</taxon>
        <taxon>Phyllobacteriaceae</taxon>
        <taxon>Mesorhizobium</taxon>
    </lineage>
</organism>
<evidence type="ECO:0000256" key="6">
    <source>
        <dbReference type="ARBA" id="ARBA00023136"/>
    </source>
</evidence>
<evidence type="ECO:0000313" key="9">
    <source>
        <dbReference type="Proteomes" id="UP001201701"/>
    </source>
</evidence>
<dbReference type="InterPro" id="IPR032808">
    <property type="entry name" value="DoxX"/>
</dbReference>
<comment type="caution">
    <text evidence="8">The sequence shown here is derived from an EMBL/GenBank/DDBJ whole genome shotgun (WGS) entry which is preliminary data.</text>
</comment>
<keyword evidence="4 7" id="KW-0812">Transmembrane</keyword>
<name>A0ABS9QNY2_9HYPH</name>
<keyword evidence="5 7" id="KW-1133">Transmembrane helix</keyword>
<evidence type="ECO:0000256" key="3">
    <source>
        <dbReference type="ARBA" id="ARBA00022475"/>
    </source>
</evidence>
<keyword evidence="9" id="KW-1185">Reference proteome</keyword>
<evidence type="ECO:0000256" key="5">
    <source>
        <dbReference type="ARBA" id="ARBA00022989"/>
    </source>
</evidence>
<protein>
    <submittedName>
        <fullName evidence="8">DoxX family protein</fullName>
    </submittedName>
</protein>
<evidence type="ECO:0000313" key="8">
    <source>
        <dbReference type="EMBL" id="MCG7509117.1"/>
    </source>
</evidence>
<evidence type="ECO:0000256" key="2">
    <source>
        <dbReference type="ARBA" id="ARBA00006679"/>
    </source>
</evidence>
<reference evidence="8 9" key="1">
    <citation type="submission" date="2022-02" db="EMBL/GenBank/DDBJ databases">
        <title>Draft genome sequence of Mezorhizobium retamae strain IRAMC:0171 isolated from Retama raetam nodules.</title>
        <authorList>
            <person name="Bengaied R."/>
            <person name="Sbissi I."/>
            <person name="Huber K."/>
            <person name="Ghodbane F."/>
            <person name="Nouioui I."/>
            <person name="Tarhouni M."/>
            <person name="Gtari M."/>
        </authorList>
    </citation>
    <scope>NUCLEOTIDE SEQUENCE [LARGE SCALE GENOMIC DNA]</scope>
    <source>
        <strain evidence="8 9">IRAMC:0171</strain>
    </source>
</reference>
<keyword evidence="6 7" id="KW-0472">Membrane</keyword>
<dbReference type="EMBL" id="JAKREW010000072">
    <property type="protein sequence ID" value="MCG7509117.1"/>
    <property type="molecule type" value="Genomic_DNA"/>
</dbReference>
<comment type="similarity">
    <text evidence="2">Belongs to the DoxX family.</text>
</comment>
<sequence length="119" mass="12585">MRIAIALTFSQHAVVKLLGCASVGCIPQPFTPLWLSGILEIMFGSMLLFGLASRSVALLLAGEAAIAYFTMHTQQGFFPFLDDGTLAIVYCIAFLYLSVAGPGAWSIDAITGTKPARAA</sequence>
<evidence type="ECO:0000256" key="1">
    <source>
        <dbReference type="ARBA" id="ARBA00004651"/>
    </source>
</evidence>
<evidence type="ECO:0000256" key="4">
    <source>
        <dbReference type="ARBA" id="ARBA00022692"/>
    </source>
</evidence>
<dbReference type="Proteomes" id="UP001201701">
    <property type="component" value="Unassembled WGS sequence"/>
</dbReference>
<feature type="transmembrane region" description="Helical" evidence="7">
    <location>
        <begin position="87"/>
        <end position="107"/>
    </location>
</feature>
<proteinExistence type="inferred from homology"/>
<dbReference type="PANTHER" id="PTHR33452:SF4">
    <property type="entry name" value="BLL4328 PROTEIN"/>
    <property type="match status" value="1"/>
</dbReference>
<dbReference type="RefSeq" id="WP_239370614.1">
    <property type="nucleotide sequence ID" value="NZ_JAKREW010000072.1"/>
</dbReference>
<dbReference type="Pfam" id="PF07681">
    <property type="entry name" value="DoxX"/>
    <property type="match status" value="1"/>
</dbReference>
<dbReference type="PANTHER" id="PTHR33452">
    <property type="entry name" value="OXIDOREDUCTASE CATD-RELATED"/>
    <property type="match status" value="1"/>
</dbReference>
<evidence type="ECO:0000256" key="7">
    <source>
        <dbReference type="SAM" id="Phobius"/>
    </source>
</evidence>